<dbReference type="OrthoDB" id="5196042at2"/>
<evidence type="ECO:0000313" key="2">
    <source>
        <dbReference type="Proteomes" id="UP000379480"/>
    </source>
</evidence>
<accession>A0A5E7ECT4</accession>
<evidence type="ECO:0000313" key="1">
    <source>
        <dbReference type="EMBL" id="VVO24197.1"/>
    </source>
</evidence>
<proteinExistence type="predicted"/>
<protein>
    <recommendedName>
        <fullName evidence="3">Ammonia monooxygenase</fullName>
    </recommendedName>
</protein>
<dbReference type="AlphaFoldDB" id="A0A5E7ECT4"/>
<dbReference type="InterPro" id="IPR045384">
    <property type="entry name" value="DUF6527"/>
</dbReference>
<dbReference type="Pfam" id="PF20137">
    <property type="entry name" value="BubE"/>
    <property type="match status" value="1"/>
</dbReference>
<name>A0A5E7ECT4_PSEFL</name>
<evidence type="ECO:0008006" key="3">
    <source>
        <dbReference type="Google" id="ProtNLM"/>
    </source>
</evidence>
<dbReference type="RefSeq" id="WP_150805772.1">
    <property type="nucleotide sequence ID" value="NZ_CABVHY010000024.1"/>
</dbReference>
<dbReference type="EMBL" id="CABVHY010000024">
    <property type="protein sequence ID" value="VVO24197.1"/>
    <property type="molecule type" value="Genomic_DNA"/>
</dbReference>
<sequence>MTAFCRLSRSLATGAEGTLWFECPGCKMLHSIQHGSGPGPRWGWNGNLEAPTFTPSILVHYNWTVNRVGKRERVCHSFVTDGRIQFLGDCTHALAGQTVDLPDWDDEA</sequence>
<gene>
    <name evidence="1" type="ORF">PS723_04458</name>
</gene>
<dbReference type="Proteomes" id="UP000379480">
    <property type="component" value="Unassembled WGS sequence"/>
</dbReference>
<organism evidence="1 2">
    <name type="scientific">Pseudomonas fluorescens</name>
    <dbReference type="NCBI Taxonomy" id="294"/>
    <lineage>
        <taxon>Bacteria</taxon>
        <taxon>Pseudomonadati</taxon>
        <taxon>Pseudomonadota</taxon>
        <taxon>Gammaproteobacteria</taxon>
        <taxon>Pseudomonadales</taxon>
        <taxon>Pseudomonadaceae</taxon>
        <taxon>Pseudomonas</taxon>
    </lineage>
</organism>
<reference evidence="1 2" key="1">
    <citation type="submission" date="2019-09" db="EMBL/GenBank/DDBJ databases">
        <authorList>
            <person name="Chandra G."/>
            <person name="Truman W A."/>
        </authorList>
    </citation>
    <scope>NUCLEOTIDE SEQUENCE [LARGE SCALE GENOMIC DNA]</scope>
    <source>
        <strain evidence="1">PS723</strain>
    </source>
</reference>